<dbReference type="Gene3D" id="1.20.930.10">
    <property type="entry name" value="Conserved domain common to transcription factors TFIIS, elongin A, CRSP70"/>
    <property type="match status" value="1"/>
</dbReference>
<feature type="compositionally biased region" description="Acidic residues" evidence="1">
    <location>
        <begin position="279"/>
        <end position="288"/>
    </location>
</feature>
<dbReference type="InterPro" id="IPR035441">
    <property type="entry name" value="TFIIS/LEDGF_dom_sf"/>
</dbReference>
<dbReference type="SUPFAM" id="SSF140576">
    <property type="entry name" value="HIV integrase-binding domain"/>
    <property type="match status" value="1"/>
</dbReference>
<dbReference type="Proteomes" id="UP001626550">
    <property type="component" value="Unassembled WGS sequence"/>
</dbReference>
<proteinExistence type="predicted"/>
<feature type="region of interest" description="Disordered" evidence="1">
    <location>
        <begin position="106"/>
        <end position="527"/>
    </location>
</feature>
<feature type="compositionally biased region" description="Basic and acidic residues" evidence="1">
    <location>
        <begin position="264"/>
        <end position="278"/>
    </location>
</feature>
<reference evidence="3 4" key="1">
    <citation type="submission" date="2024-11" db="EMBL/GenBank/DDBJ databases">
        <title>Adaptive evolution of stress response genes in parasites aligns with host niche diversity.</title>
        <authorList>
            <person name="Hahn C."/>
            <person name="Resl P."/>
        </authorList>
    </citation>
    <scope>NUCLEOTIDE SEQUENCE [LARGE SCALE GENOMIC DNA]</scope>
    <source>
        <strain evidence="3">EGGRZ-B1_66</strain>
        <tissue evidence="3">Body</tissue>
    </source>
</reference>
<protein>
    <recommendedName>
        <fullName evidence="2">Lens epithelium-derived growth factor integrase-binding domain-containing protein</fullName>
    </recommendedName>
</protein>
<feature type="compositionally biased region" description="Basic and acidic residues" evidence="1">
    <location>
        <begin position="447"/>
        <end position="461"/>
    </location>
</feature>
<feature type="region of interest" description="Disordered" evidence="1">
    <location>
        <begin position="720"/>
        <end position="852"/>
    </location>
</feature>
<accession>A0ABD2PMZ9</accession>
<feature type="compositionally biased region" description="Basic and acidic residues" evidence="1">
    <location>
        <begin position="504"/>
        <end position="524"/>
    </location>
</feature>
<evidence type="ECO:0000313" key="3">
    <source>
        <dbReference type="EMBL" id="KAL3308881.1"/>
    </source>
</evidence>
<feature type="compositionally biased region" description="Basic and acidic residues" evidence="1">
    <location>
        <begin position="173"/>
        <end position="184"/>
    </location>
</feature>
<feature type="compositionally biased region" description="Basic and acidic residues" evidence="1">
    <location>
        <begin position="472"/>
        <end position="495"/>
    </location>
</feature>
<feature type="compositionally biased region" description="Basic and acidic residues" evidence="1">
    <location>
        <begin position="800"/>
        <end position="814"/>
    </location>
</feature>
<evidence type="ECO:0000256" key="1">
    <source>
        <dbReference type="SAM" id="MobiDB-lite"/>
    </source>
</evidence>
<dbReference type="InterPro" id="IPR036218">
    <property type="entry name" value="HIVI-bd_sf"/>
</dbReference>
<feature type="compositionally biased region" description="Basic and acidic residues" evidence="1">
    <location>
        <begin position="223"/>
        <end position="232"/>
    </location>
</feature>
<evidence type="ECO:0000313" key="4">
    <source>
        <dbReference type="Proteomes" id="UP001626550"/>
    </source>
</evidence>
<feature type="compositionally biased region" description="Acidic residues" evidence="1">
    <location>
        <begin position="185"/>
        <end position="194"/>
    </location>
</feature>
<name>A0ABD2PMZ9_9PLAT</name>
<sequence length="852" mass="95861">MKCEFAHVDLIIILCSYFILKKDIYPYEENKVKFGSKGNRAHFKEGMEEIERNPNVLLYGSDSKAEEFLSQFYEFKRSEELNGNVSTPDTDEDEVPLSNLAKKKTVLKRKRKSSVSKEESKDATDEKEEQKDTPNRKRRISVPKDNSPKMSPKTKRRQIPTKVDGEEDSEIDVVAKKDLDKEQAAEEIGEEEQQQETGKRRRSRPASRELSPKITPKSKSKPQPKEKEDVESVGKANGEDEKEAEPSQHPVSREQSPGAKKGLQLKEKDENTENVKMENEEETLENEPEPISRKRKLVTSKEQSPKSTPRAKKKLQQKTLVEEKEDTREGEEEAKEGQTGENGIENVDKVVEAAAAREEEAKEPKKEDKERKTRLGRPMRKSASNFNARKMIAGEMGNLDSSDDDGDWKPEEKARSSSPSLPSSPPLPKSLESRKPKSTAIVMPVQRKTEQEEKPLRRVQMESESDSDQDQELPRRMESVQRKPETKKQRSKTSDVELASAVQHAKETNANRLSEYQKEKKSESTEQELLDLENEARLMLLDRGIKTSLVQGSEDIGACLSHLGSILSMQISLITMAKCYSIVLTLKKCRRYNRSLDVKVAAQKAFNYLLQTFTSAPKSLLDEANNALKEKRDTYQKTLTTQPMAKLQPPPNSMAELFHFQQSIPGPKPQSVPVEPVIQCKPVLSHPASNIYSYAEKALKKEVAVPVPAPAPLVIVPSTVAPAPEEPSPSCSSEDSPARQTQEELEKKIFGGSSDDSPDSNEPKTLLLPEEPEEMAALEERSEGEASSVSVLESPPPPPDDTREPPKKRVRESSPHALPLPLEHYQQVFKSALDGVDKRKDKDFTDLDSRIA</sequence>
<feature type="compositionally biased region" description="Low complexity" evidence="1">
    <location>
        <begin position="720"/>
        <end position="735"/>
    </location>
</feature>
<feature type="compositionally biased region" description="Basic and acidic residues" evidence="1">
    <location>
        <begin position="835"/>
        <end position="852"/>
    </location>
</feature>
<dbReference type="EMBL" id="JBJKFK010004578">
    <property type="protein sequence ID" value="KAL3308881.1"/>
    <property type="molecule type" value="Genomic_DNA"/>
</dbReference>
<organism evidence="3 4">
    <name type="scientific">Cichlidogyrus casuarinus</name>
    <dbReference type="NCBI Taxonomy" id="1844966"/>
    <lineage>
        <taxon>Eukaryota</taxon>
        <taxon>Metazoa</taxon>
        <taxon>Spiralia</taxon>
        <taxon>Lophotrochozoa</taxon>
        <taxon>Platyhelminthes</taxon>
        <taxon>Monogenea</taxon>
        <taxon>Monopisthocotylea</taxon>
        <taxon>Dactylogyridea</taxon>
        <taxon>Ancyrocephalidae</taxon>
        <taxon>Cichlidogyrus</taxon>
    </lineage>
</organism>
<feature type="compositionally biased region" description="Basic and acidic residues" evidence="1">
    <location>
        <begin position="346"/>
        <end position="373"/>
    </location>
</feature>
<dbReference type="InterPro" id="IPR021567">
    <property type="entry name" value="LEDGF_IBD"/>
</dbReference>
<keyword evidence="4" id="KW-1185">Reference proteome</keyword>
<dbReference type="AlphaFoldDB" id="A0ABD2PMZ9"/>
<gene>
    <name evidence="3" type="ORF">Ciccas_012581</name>
</gene>
<evidence type="ECO:0000259" key="2">
    <source>
        <dbReference type="Pfam" id="PF11467"/>
    </source>
</evidence>
<feature type="non-terminal residue" evidence="3">
    <location>
        <position position="852"/>
    </location>
</feature>
<dbReference type="Pfam" id="PF11467">
    <property type="entry name" value="LEDGF"/>
    <property type="match status" value="1"/>
</dbReference>
<feature type="compositionally biased region" description="Basic and acidic residues" evidence="1">
    <location>
        <begin position="115"/>
        <end position="135"/>
    </location>
</feature>
<feature type="domain" description="Lens epithelium-derived growth factor integrase-binding" evidence="2">
    <location>
        <begin position="535"/>
        <end position="597"/>
    </location>
</feature>
<comment type="caution">
    <text evidence="3">The sequence shown here is derived from an EMBL/GenBank/DDBJ whole genome shotgun (WGS) entry which is preliminary data.</text>
</comment>